<gene>
    <name evidence="3" type="ORF">Baya_14985</name>
</gene>
<dbReference type="SUPFAM" id="SSF56436">
    <property type="entry name" value="C-type lectin-like"/>
    <property type="match status" value="3"/>
</dbReference>
<dbReference type="InterPro" id="IPR016186">
    <property type="entry name" value="C-type_lectin-like/link_sf"/>
</dbReference>
<name>A0A556VAF7_BAGYA</name>
<dbReference type="OrthoDB" id="8950604at2759"/>
<dbReference type="SMART" id="SM00034">
    <property type="entry name" value="CLECT"/>
    <property type="match status" value="2"/>
</dbReference>
<proteinExistence type="predicted"/>
<dbReference type="GO" id="GO:0030246">
    <property type="term" value="F:carbohydrate binding"/>
    <property type="evidence" value="ECO:0007669"/>
    <property type="project" value="UniProtKB-KW"/>
</dbReference>
<feature type="domain" description="C-type lectin" evidence="2">
    <location>
        <begin position="1"/>
        <end position="98"/>
    </location>
</feature>
<protein>
    <submittedName>
        <fullName evidence="3">C-type lectin lectoxin-Lio2</fullName>
    </submittedName>
</protein>
<dbReference type="AlphaFoldDB" id="A0A556VAF7"/>
<reference evidence="3 4" key="1">
    <citation type="journal article" date="2019" name="Genome Biol. Evol.">
        <title>Whole-Genome Sequencing of the Giant Devil Catfish, Bagarius yarrelli.</title>
        <authorList>
            <person name="Jiang W."/>
            <person name="Lv Y."/>
            <person name="Cheng L."/>
            <person name="Yang K."/>
            <person name="Chao B."/>
            <person name="Wang X."/>
            <person name="Li Y."/>
            <person name="Pan X."/>
            <person name="You X."/>
            <person name="Zhang Y."/>
            <person name="Yang J."/>
            <person name="Li J."/>
            <person name="Zhang X."/>
            <person name="Liu S."/>
            <person name="Sun C."/>
            <person name="Yang J."/>
            <person name="Shi Q."/>
        </authorList>
    </citation>
    <scope>NUCLEOTIDE SEQUENCE [LARGE SCALE GENOMIC DNA]</scope>
    <source>
        <strain evidence="3">JWS20170419001</strain>
        <tissue evidence="3">Muscle</tissue>
    </source>
</reference>
<organism evidence="3 4">
    <name type="scientific">Bagarius yarrelli</name>
    <name type="common">Goonch</name>
    <name type="synonym">Bagrus yarrelli</name>
    <dbReference type="NCBI Taxonomy" id="175774"/>
    <lineage>
        <taxon>Eukaryota</taxon>
        <taxon>Metazoa</taxon>
        <taxon>Chordata</taxon>
        <taxon>Craniata</taxon>
        <taxon>Vertebrata</taxon>
        <taxon>Euteleostomi</taxon>
        <taxon>Actinopterygii</taxon>
        <taxon>Neopterygii</taxon>
        <taxon>Teleostei</taxon>
        <taxon>Ostariophysi</taxon>
        <taxon>Siluriformes</taxon>
        <taxon>Sisoridae</taxon>
        <taxon>Sisorinae</taxon>
        <taxon>Bagarius</taxon>
    </lineage>
</organism>
<feature type="domain" description="C-type lectin" evidence="2">
    <location>
        <begin position="159"/>
        <end position="283"/>
    </location>
</feature>
<feature type="domain" description="C-type lectin" evidence="2">
    <location>
        <begin position="104"/>
        <end position="164"/>
    </location>
</feature>
<sequence>MVCKKGESSSFWIGLLEHKWHWVEENTELAKMLNESGAKDAWIGLHRGEAKEKWSNGDPVIFKNLSGDTGTLDWCAAMKADCLWEKTQCTEKKDFMCYKQGKSSSFWIGLLEHKWHWLGKKNSDYRNWDREPPQPQPSGDCVKLTENEKWYSVSCDGNHSALCYSNVVHVSDKALNWKKALDYCYQENRAGLLIIDSQADQNDVETELRKKTIFDPVWVGLKQSQLFGFWIWANGKTAFPYSNWNEGKQPEHLLSEHCGAVIPQNGFQWKDKNCQAKYRALCHVKCSV</sequence>
<keyword evidence="1" id="KW-1015">Disulfide bond</keyword>
<keyword evidence="3" id="KW-0430">Lectin</keyword>
<dbReference type="InterPro" id="IPR001304">
    <property type="entry name" value="C-type_lectin-like"/>
</dbReference>
<dbReference type="CDD" id="cd00037">
    <property type="entry name" value="CLECT"/>
    <property type="match status" value="1"/>
</dbReference>
<evidence type="ECO:0000313" key="3">
    <source>
        <dbReference type="EMBL" id="TTE81775.1"/>
    </source>
</evidence>
<dbReference type="InterPro" id="IPR016187">
    <property type="entry name" value="CTDL_fold"/>
</dbReference>
<dbReference type="PANTHER" id="PTHR45784">
    <property type="entry name" value="C-TYPE LECTIN DOMAIN FAMILY 20 MEMBER A-RELATED"/>
    <property type="match status" value="1"/>
</dbReference>
<evidence type="ECO:0000313" key="4">
    <source>
        <dbReference type="Proteomes" id="UP000319801"/>
    </source>
</evidence>
<evidence type="ECO:0000256" key="1">
    <source>
        <dbReference type="ARBA" id="ARBA00023157"/>
    </source>
</evidence>
<accession>A0A556VAF7</accession>
<dbReference type="InterPro" id="IPR018378">
    <property type="entry name" value="C-type_lectin_CS"/>
</dbReference>
<dbReference type="PROSITE" id="PS50041">
    <property type="entry name" value="C_TYPE_LECTIN_2"/>
    <property type="match status" value="3"/>
</dbReference>
<dbReference type="PANTHER" id="PTHR45784:SF3">
    <property type="entry name" value="C-TYPE LECTIN DOMAIN FAMILY 4 MEMBER K-LIKE-RELATED"/>
    <property type="match status" value="1"/>
</dbReference>
<dbReference type="Proteomes" id="UP000319801">
    <property type="component" value="Unassembled WGS sequence"/>
</dbReference>
<comment type="caution">
    <text evidence="3">The sequence shown here is derived from an EMBL/GenBank/DDBJ whole genome shotgun (WGS) entry which is preliminary data.</text>
</comment>
<dbReference type="EMBL" id="VCAZ01000191">
    <property type="protein sequence ID" value="TTE81775.1"/>
    <property type="molecule type" value="Genomic_DNA"/>
</dbReference>
<dbReference type="PROSITE" id="PS00615">
    <property type="entry name" value="C_TYPE_LECTIN_1"/>
    <property type="match status" value="2"/>
</dbReference>
<evidence type="ECO:0000259" key="2">
    <source>
        <dbReference type="PROSITE" id="PS50041"/>
    </source>
</evidence>
<dbReference type="Gene3D" id="3.10.100.10">
    <property type="entry name" value="Mannose-Binding Protein A, subunit A"/>
    <property type="match status" value="3"/>
</dbReference>
<dbReference type="Pfam" id="PF00059">
    <property type="entry name" value="Lectin_C"/>
    <property type="match status" value="3"/>
</dbReference>
<keyword evidence="4" id="KW-1185">Reference proteome</keyword>